<dbReference type="PANTHER" id="PTHR43792:SF1">
    <property type="entry name" value="N-ACETYLTRANSFERASE DOMAIN-CONTAINING PROTEIN"/>
    <property type="match status" value="1"/>
</dbReference>
<feature type="domain" description="N-acetyltransferase" evidence="1">
    <location>
        <begin position="9"/>
        <end position="178"/>
    </location>
</feature>
<organism evidence="2 3">
    <name type="scientific">Singulisphaera acidiphila (strain ATCC BAA-1392 / DSM 18658 / VKM B-2454 / MOB10)</name>
    <dbReference type="NCBI Taxonomy" id="886293"/>
    <lineage>
        <taxon>Bacteria</taxon>
        <taxon>Pseudomonadati</taxon>
        <taxon>Planctomycetota</taxon>
        <taxon>Planctomycetia</taxon>
        <taxon>Isosphaerales</taxon>
        <taxon>Isosphaeraceae</taxon>
        <taxon>Singulisphaera</taxon>
    </lineage>
</organism>
<dbReference type="OrthoDB" id="9795206at2"/>
<keyword evidence="2" id="KW-0687">Ribonucleoprotein</keyword>
<protein>
    <submittedName>
        <fullName evidence="2">Acetyltransferase, ribosomal protein N-acetylase</fullName>
    </submittedName>
</protein>
<dbReference type="KEGG" id="saci:Sinac_3300"/>
<dbReference type="InterPro" id="IPR016181">
    <property type="entry name" value="Acyl_CoA_acyltransferase"/>
</dbReference>
<proteinExistence type="predicted"/>
<keyword evidence="3" id="KW-1185">Reference proteome</keyword>
<keyword evidence="2" id="KW-0689">Ribosomal protein</keyword>
<dbReference type="STRING" id="886293.Sinac_3300"/>
<dbReference type="InterPro" id="IPR051531">
    <property type="entry name" value="N-acetyltransferase"/>
</dbReference>
<dbReference type="PROSITE" id="PS51186">
    <property type="entry name" value="GNAT"/>
    <property type="match status" value="1"/>
</dbReference>
<gene>
    <name evidence="2" type="ordered locus">Sinac_3300</name>
</gene>
<dbReference type="Proteomes" id="UP000010798">
    <property type="component" value="Chromosome"/>
</dbReference>
<dbReference type="InterPro" id="IPR000182">
    <property type="entry name" value="GNAT_dom"/>
</dbReference>
<accession>L0DFD5</accession>
<name>L0DFD5_SINAD</name>
<sequence>MTPPPTPRLHLRPWRDEDLPAFATMNADPEVMEFFPKTLDRAESDAMATRIRDHFARRGYGFWAVEVPGVANFIGFVGLSVPAFETHFTPCVEIGWRLARAHWGLGYATEAARAAIDFGFRQLALDEIVSFTVPANRRSRGVMERIGMSRLPADDFDHPVLPEGHPLRRHVLYRTTRPR</sequence>
<keyword evidence="2" id="KW-0808">Transferase</keyword>
<evidence type="ECO:0000313" key="3">
    <source>
        <dbReference type="Proteomes" id="UP000010798"/>
    </source>
</evidence>
<dbReference type="PANTHER" id="PTHR43792">
    <property type="entry name" value="GNAT FAMILY, PUTATIVE (AFU_ORTHOLOGUE AFUA_3G00765)-RELATED-RELATED"/>
    <property type="match status" value="1"/>
</dbReference>
<dbReference type="Pfam" id="PF13302">
    <property type="entry name" value="Acetyltransf_3"/>
    <property type="match status" value="1"/>
</dbReference>
<dbReference type="Gene3D" id="3.40.630.30">
    <property type="match status" value="1"/>
</dbReference>
<dbReference type="eggNOG" id="COG1670">
    <property type="taxonomic scope" value="Bacteria"/>
</dbReference>
<dbReference type="AlphaFoldDB" id="L0DFD5"/>
<dbReference type="GO" id="GO:0016747">
    <property type="term" value="F:acyltransferase activity, transferring groups other than amino-acyl groups"/>
    <property type="evidence" value="ECO:0007669"/>
    <property type="project" value="InterPro"/>
</dbReference>
<dbReference type="RefSeq" id="WP_015246716.1">
    <property type="nucleotide sequence ID" value="NC_019892.1"/>
</dbReference>
<dbReference type="SUPFAM" id="SSF55729">
    <property type="entry name" value="Acyl-CoA N-acyltransferases (Nat)"/>
    <property type="match status" value="1"/>
</dbReference>
<reference evidence="2 3" key="1">
    <citation type="submission" date="2012-02" db="EMBL/GenBank/DDBJ databases">
        <title>Complete sequence of chromosome of Singulisphaera acidiphila DSM 18658.</title>
        <authorList>
            <consortium name="US DOE Joint Genome Institute (JGI-PGF)"/>
            <person name="Lucas S."/>
            <person name="Copeland A."/>
            <person name="Lapidus A."/>
            <person name="Glavina del Rio T."/>
            <person name="Dalin E."/>
            <person name="Tice H."/>
            <person name="Bruce D."/>
            <person name="Goodwin L."/>
            <person name="Pitluck S."/>
            <person name="Peters L."/>
            <person name="Ovchinnikova G."/>
            <person name="Chertkov O."/>
            <person name="Kyrpides N."/>
            <person name="Mavromatis K."/>
            <person name="Ivanova N."/>
            <person name="Brettin T."/>
            <person name="Detter J.C."/>
            <person name="Han C."/>
            <person name="Larimer F."/>
            <person name="Land M."/>
            <person name="Hauser L."/>
            <person name="Markowitz V."/>
            <person name="Cheng J.-F."/>
            <person name="Hugenholtz P."/>
            <person name="Woyke T."/>
            <person name="Wu D."/>
            <person name="Tindall B."/>
            <person name="Pomrenke H."/>
            <person name="Brambilla E."/>
            <person name="Klenk H.-P."/>
            <person name="Eisen J.A."/>
        </authorList>
    </citation>
    <scope>NUCLEOTIDE SEQUENCE [LARGE SCALE GENOMIC DNA]</scope>
    <source>
        <strain evidence="3">ATCC BAA-1392 / DSM 18658 / VKM B-2454 / MOB10</strain>
    </source>
</reference>
<evidence type="ECO:0000259" key="1">
    <source>
        <dbReference type="PROSITE" id="PS51186"/>
    </source>
</evidence>
<evidence type="ECO:0000313" key="2">
    <source>
        <dbReference type="EMBL" id="AGA27570.1"/>
    </source>
</evidence>
<dbReference type="GO" id="GO:0005840">
    <property type="term" value="C:ribosome"/>
    <property type="evidence" value="ECO:0007669"/>
    <property type="project" value="UniProtKB-KW"/>
</dbReference>
<dbReference type="HOGENOM" id="CLU_013985_3_1_0"/>
<dbReference type="EMBL" id="CP003364">
    <property type="protein sequence ID" value="AGA27570.1"/>
    <property type="molecule type" value="Genomic_DNA"/>
</dbReference>